<evidence type="ECO:0000313" key="1">
    <source>
        <dbReference type="EMBL" id="ETS87924.1"/>
    </source>
</evidence>
<organism evidence="1 2">
    <name type="scientific">Pestalotiopsis fici (strain W106-1 / CGMCC3.15140)</name>
    <dbReference type="NCBI Taxonomy" id="1229662"/>
    <lineage>
        <taxon>Eukaryota</taxon>
        <taxon>Fungi</taxon>
        <taxon>Dikarya</taxon>
        <taxon>Ascomycota</taxon>
        <taxon>Pezizomycotina</taxon>
        <taxon>Sordariomycetes</taxon>
        <taxon>Xylariomycetidae</taxon>
        <taxon>Amphisphaeriales</taxon>
        <taxon>Sporocadaceae</taxon>
        <taxon>Pestalotiopsis</taxon>
    </lineage>
</organism>
<dbReference type="EMBL" id="KI912109">
    <property type="protein sequence ID" value="ETS87924.1"/>
    <property type="molecule type" value="Genomic_DNA"/>
</dbReference>
<sequence>MAAPELNGTGPLKILDGDLDPRCVCECKLYADASVEAYQRMLDNATDHKVMEESSMKKLRVMTQAIIHVLHARHDFEKLKAKACFGIKEPESGTVVTSRVVAVYVDFPPSAGTDVEERFEGVEDSELERDGFFSNLHGILTRNTIKALADLGNDYLYRECYFSVRVPSKSIFLGNISRARNGGFKIDEISTETDRVIDMEIMTNWTHPQ</sequence>
<gene>
    <name evidence="1" type="ORF">PFICI_01752</name>
</gene>
<dbReference type="RefSeq" id="XP_007828524.1">
    <property type="nucleotide sequence ID" value="XM_007830333.1"/>
</dbReference>
<evidence type="ECO:0000313" key="2">
    <source>
        <dbReference type="Proteomes" id="UP000030651"/>
    </source>
</evidence>
<protein>
    <submittedName>
        <fullName evidence="1">Uncharacterized protein</fullName>
    </submittedName>
</protein>
<name>W3XPM1_PESFW</name>
<dbReference type="AlphaFoldDB" id="W3XPM1"/>
<dbReference type="KEGG" id="pfy:PFICI_01752"/>
<dbReference type="Proteomes" id="UP000030651">
    <property type="component" value="Unassembled WGS sequence"/>
</dbReference>
<reference evidence="2" key="1">
    <citation type="journal article" date="2015" name="BMC Genomics">
        <title>Genomic and transcriptomic analysis of the endophytic fungus Pestalotiopsis fici reveals its lifestyle and high potential for synthesis of natural products.</title>
        <authorList>
            <person name="Wang X."/>
            <person name="Zhang X."/>
            <person name="Liu L."/>
            <person name="Xiang M."/>
            <person name="Wang W."/>
            <person name="Sun X."/>
            <person name="Che Y."/>
            <person name="Guo L."/>
            <person name="Liu G."/>
            <person name="Guo L."/>
            <person name="Wang C."/>
            <person name="Yin W.B."/>
            <person name="Stadler M."/>
            <person name="Zhang X."/>
            <person name="Liu X."/>
        </authorList>
    </citation>
    <scope>NUCLEOTIDE SEQUENCE [LARGE SCALE GENOMIC DNA]</scope>
    <source>
        <strain evidence="2">W106-1 / CGMCC3.15140</strain>
    </source>
</reference>
<dbReference type="HOGENOM" id="CLU_1315786_0_0_1"/>
<accession>W3XPM1</accession>
<proteinExistence type="predicted"/>
<dbReference type="GeneID" id="19266765"/>
<keyword evidence="2" id="KW-1185">Reference proteome</keyword>
<dbReference type="InParanoid" id="W3XPM1"/>